<dbReference type="InterPro" id="IPR036695">
    <property type="entry name" value="Arg-tRNA-synth_N_sf"/>
</dbReference>
<evidence type="ECO:0000256" key="12">
    <source>
        <dbReference type="RuleBase" id="RU363038"/>
    </source>
</evidence>
<dbReference type="SUPFAM" id="SSF52374">
    <property type="entry name" value="Nucleotidylyl transferase"/>
    <property type="match status" value="1"/>
</dbReference>
<dbReference type="InterPro" id="IPR005148">
    <property type="entry name" value="Arg-tRNA-synth_N"/>
</dbReference>
<dbReference type="Pfam" id="PF05746">
    <property type="entry name" value="DALR_1"/>
    <property type="match status" value="1"/>
</dbReference>
<comment type="similarity">
    <text evidence="2 11 12">Belongs to the class-I aminoacyl-tRNA synthetase family.</text>
</comment>
<organism evidence="15">
    <name type="scientific">Magnetococcus massalia (strain MO-1)</name>
    <dbReference type="NCBI Taxonomy" id="451514"/>
    <lineage>
        <taxon>Bacteria</taxon>
        <taxon>Pseudomonadati</taxon>
        <taxon>Pseudomonadota</taxon>
        <taxon>Magnetococcia</taxon>
        <taxon>Magnetococcales</taxon>
        <taxon>Magnetococcaceae</taxon>
        <taxon>Magnetococcus</taxon>
    </lineage>
</organism>
<dbReference type="Gene3D" id="1.10.730.10">
    <property type="entry name" value="Isoleucyl-tRNA Synthetase, Domain 1"/>
    <property type="match status" value="1"/>
</dbReference>
<evidence type="ECO:0000256" key="6">
    <source>
        <dbReference type="ARBA" id="ARBA00022741"/>
    </source>
</evidence>
<dbReference type="FunFam" id="3.30.1360.70:FF:000003">
    <property type="entry name" value="Arginine--tRNA ligase"/>
    <property type="match status" value="1"/>
</dbReference>
<feature type="domain" description="DALR anticodon binding" evidence="13">
    <location>
        <begin position="453"/>
        <end position="575"/>
    </location>
</feature>
<dbReference type="InterPro" id="IPR001412">
    <property type="entry name" value="aa-tRNA-synth_I_CS"/>
</dbReference>
<dbReference type="InterPro" id="IPR035684">
    <property type="entry name" value="ArgRS_core"/>
</dbReference>
<evidence type="ECO:0000256" key="4">
    <source>
        <dbReference type="ARBA" id="ARBA00022490"/>
    </source>
</evidence>
<dbReference type="PANTHER" id="PTHR11956:SF5">
    <property type="entry name" value="ARGININE--TRNA LIGASE, CYTOPLASMIC"/>
    <property type="match status" value="1"/>
</dbReference>
<keyword evidence="6 11" id="KW-0547">Nucleotide-binding</keyword>
<dbReference type="PANTHER" id="PTHR11956">
    <property type="entry name" value="ARGINYL-TRNA SYNTHETASE"/>
    <property type="match status" value="1"/>
</dbReference>
<dbReference type="FunFam" id="3.40.50.620:FF:000062">
    <property type="entry name" value="Arginine--tRNA ligase"/>
    <property type="match status" value="1"/>
</dbReference>
<dbReference type="CDD" id="cd07956">
    <property type="entry name" value="Anticodon_Ia_Arg"/>
    <property type="match status" value="1"/>
</dbReference>
<evidence type="ECO:0000256" key="5">
    <source>
        <dbReference type="ARBA" id="ARBA00022598"/>
    </source>
</evidence>
<dbReference type="SMART" id="SM00836">
    <property type="entry name" value="DALR_1"/>
    <property type="match status" value="1"/>
</dbReference>
<evidence type="ECO:0000256" key="7">
    <source>
        <dbReference type="ARBA" id="ARBA00022840"/>
    </source>
</evidence>
<dbReference type="GO" id="GO:0006420">
    <property type="term" value="P:arginyl-tRNA aminoacylation"/>
    <property type="evidence" value="ECO:0007669"/>
    <property type="project" value="UniProtKB-UniRule"/>
</dbReference>
<comment type="subunit">
    <text evidence="3 11">Monomer.</text>
</comment>
<evidence type="ECO:0000259" key="13">
    <source>
        <dbReference type="SMART" id="SM00836"/>
    </source>
</evidence>
<reference evidence="15" key="1">
    <citation type="submission" date="2015-04" db="EMBL/GenBank/DDBJ databases">
        <authorList>
            <person name="Syromyatnikov M.Y."/>
            <person name="Popov V.N."/>
        </authorList>
    </citation>
    <scope>NUCLEOTIDE SEQUENCE</scope>
    <source>
        <strain evidence="15">MO-1</strain>
    </source>
</reference>
<evidence type="ECO:0000256" key="1">
    <source>
        <dbReference type="ARBA" id="ARBA00004496"/>
    </source>
</evidence>
<keyword evidence="8 11" id="KW-0648">Protein biosynthesis</keyword>
<dbReference type="EMBL" id="LO017727">
    <property type="protein sequence ID" value="CRH08214.1"/>
    <property type="molecule type" value="Genomic_DNA"/>
</dbReference>
<accession>A0A1S7LPW4</accession>
<dbReference type="InterPro" id="IPR009080">
    <property type="entry name" value="tRNAsynth_Ia_anticodon-bd"/>
</dbReference>
<feature type="domain" description="Arginyl tRNA synthetase N-terminal" evidence="14">
    <location>
        <begin position="3"/>
        <end position="93"/>
    </location>
</feature>
<evidence type="ECO:0000259" key="14">
    <source>
        <dbReference type="SMART" id="SM01016"/>
    </source>
</evidence>
<evidence type="ECO:0000256" key="9">
    <source>
        <dbReference type="ARBA" id="ARBA00023146"/>
    </source>
</evidence>
<dbReference type="NCBIfam" id="TIGR00456">
    <property type="entry name" value="argS"/>
    <property type="match status" value="1"/>
</dbReference>
<dbReference type="SUPFAM" id="SSF55190">
    <property type="entry name" value="Arginyl-tRNA synthetase (ArgRS), N-terminal 'additional' domain"/>
    <property type="match status" value="1"/>
</dbReference>
<dbReference type="Pfam" id="PF03485">
    <property type="entry name" value="Arg_tRNA_synt_N"/>
    <property type="match status" value="1"/>
</dbReference>
<gene>
    <name evidence="11 15" type="primary">argS</name>
    <name evidence="15" type="ORF">MAGMO_4086</name>
</gene>
<dbReference type="Gene3D" id="3.30.1360.70">
    <property type="entry name" value="Arginyl tRNA synthetase N-terminal domain"/>
    <property type="match status" value="1"/>
</dbReference>
<dbReference type="HAMAP" id="MF_00123">
    <property type="entry name" value="Arg_tRNA_synth"/>
    <property type="match status" value="1"/>
</dbReference>
<dbReference type="CDD" id="cd00671">
    <property type="entry name" value="ArgRS_core"/>
    <property type="match status" value="1"/>
</dbReference>
<dbReference type="GO" id="GO:0005524">
    <property type="term" value="F:ATP binding"/>
    <property type="evidence" value="ECO:0007669"/>
    <property type="project" value="UniProtKB-UniRule"/>
</dbReference>
<name>A0A1S7LPW4_MAGMO</name>
<evidence type="ECO:0000256" key="2">
    <source>
        <dbReference type="ARBA" id="ARBA00005594"/>
    </source>
</evidence>
<dbReference type="InterPro" id="IPR001278">
    <property type="entry name" value="Arg-tRNA-ligase"/>
</dbReference>
<evidence type="ECO:0000256" key="3">
    <source>
        <dbReference type="ARBA" id="ARBA00011245"/>
    </source>
</evidence>
<dbReference type="InterPro" id="IPR008909">
    <property type="entry name" value="DALR_anticod-bd"/>
</dbReference>
<sequence>MRQSIETLLASALDGLRADGVVPEDAQTRGVKIERPKDKSHGDFSTNAAMVLAKQARMKPRELAEKLIAALPADQQVVTRSEIAGPGFINFFVSPEHLRQTITQVLSEAGNYGRSELGKGQKVLVEFVSANPTGPMHVGHGRGAVTGDVLARILEYAGYGVEREYYLNDAGVQIQVLGESVMLRYRELFGDTITIPEKCYPGEYVIDIAKALKEKDGDKWLELARSDAETVPREPLVIAMDEVLQWIKSDLALLNIHFDHWFSEYALHSEGRVDHAVDVLQQKGHLYQGVLEPPKGKKPDDWEPRPQLLFKATEFGDEVDRALKKSDGSYTYFAADVAYHLDKAERGYDRLVNIWGADHGGYVKRVQAALGAFSDKKDLLHCLLVQMVNLTRGGEPVKMSKRAGTFVTLREVVDATSADAVRFWFLSRGSGAPLDFDLDLAVSKSNDNPVYYVQYAHARICSLWNKAKAEGVKLNEQALSEVDLSPLEGEATWGLIRKLELFPDIVEAAALHQEPHRVPYYLLDLAAAFHTFYNSHRVMGEAEGVQSARLVLVTAVRQVIANGLKLLGVSQPEQM</sequence>
<keyword evidence="7 11" id="KW-0067">ATP-binding</keyword>
<keyword evidence="4 11" id="KW-0963">Cytoplasm</keyword>
<feature type="short sequence motif" description="'HIGH' region" evidence="11">
    <location>
        <begin position="130"/>
        <end position="140"/>
    </location>
</feature>
<dbReference type="SMART" id="SM01016">
    <property type="entry name" value="Arg_tRNA_synt_N"/>
    <property type="match status" value="1"/>
</dbReference>
<dbReference type="PROSITE" id="PS00178">
    <property type="entry name" value="AA_TRNA_LIGASE_I"/>
    <property type="match status" value="1"/>
</dbReference>
<dbReference type="AlphaFoldDB" id="A0A1S7LPW4"/>
<keyword evidence="5 11" id="KW-0436">Ligase</keyword>
<keyword evidence="9 11" id="KW-0030">Aminoacyl-tRNA synthetase</keyword>
<evidence type="ECO:0000256" key="11">
    <source>
        <dbReference type="HAMAP-Rule" id="MF_00123"/>
    </source>
</evidence>
<dbReference type="GO" id="GO:0004814">
    <property type="term" value="F:arginine-tRNA ligase activity"/>
    <property type="evidence" value="ECO:0007669"/>
    <property type="project" value="UniProtKB-UniRule"/>
</dbReference>
<dbReference type="SUPFAM" id="SSF47323">
    <property type="entry name" value="Anticodon-binding domain of a subclass of class I aminoacyl-tRNA synthetases"/>
    <property type="match status" value="1"/>
</dbReference>
<dbReference type="Pfam" id="PF00750">
    <property type="entry name" value="tRNA-synt_1d"/>
    <property type="match status" value="1"/>
</dbReference>
<comment type="catalytic activity">
    <reaction evidence="10 11">
        <text>tRNA(Arg) + L-arginine + ATP = L-arginyl-tRNA(Arg) + AMP + diphosphate</text>
        <dbReference type="Rhea" id="RHEA:20301"/>
        <dbReference type="Rhea" id="RHEA-COMP:9658"/>
        <dbReference type="Rhea" id="RHEA-COMP:9673"/>
        <dbReference type="ChEBI" id="CHEBI:30616"/>
        <dbReference type="ChEBI" id="CHEBI:32682"/>
        <dbReference type="ChEBI" id="CHEBI:33019"/>
        <dbReference type="ChEBI" id="CHEBI:78442"/>
        <dbReference type="ChEBI" id="CHEBI:78513"/>
        <dbReference type="ChEBI" id="CHEBI:456215"/>
        <dbReference type="EC" id="6.1.1.19"/>
    </reaction>
</comment>
<proteinExistence type="inferred from homology"/>
<evidence type="ECO:0000256" key="8">
    <source>
        <dbReference type="ARBA" id="ARBA00022917"/>
    </source>
</evidence>
<evidence type="ECO:0000256" key="10">
    <source>
        <dbReference type="ARBA" id="ARBA00049339"/>
    </source>
</evidence>
<dbReference type="Gene3D" id="3.40.50.620">
    <property type="entry name" value="HUPs"/>
    <property type="match status" value="1"/>
</dbReference>
<dbReference type="EC" id="6.1.1.19" evidence="11"/>
<dbReference type="GO" id="GO:0005737">
    <property type="term" value="C:cytoplasm"/>
    <property type="evidence" value="ECO:0007669"/>
    <property type="project" value="UniProtKB-SubCell"/>
</dbReference>
<dbReference type="InterPro" id="IPR014729">
    <property type="entry name" value="Rossmann-like_a/b/a_fold"/>
</dbReference>
<dbReference type="FunFam" id="1.10.730.10:FF:000008">
    <property type="entry name" value="Arginine--tRNA ligase"/>
    <property type="match status" value="1"/>
</dbReference>
<evidence type="ECO:0000313" key="15">
    <source>
        <dbReference type="EMBL" id="CRH08214.1"/>
    </source>
</evidence>
<protein>
    <recommendedName>
        <fullName evidence="11">Arginine--tRNA ligase</fullName>
        <ecNumber evidence="11">6.1.1.19</ecNumber>
    </recommendedName>
    <alternativeName>
        <fullName evidence="11">Arginyl-tRNA synthetase</fullName>
        <shortName evidence="11">ArgRS</shortName>
    </alternativeName>
</protein>
<dbReference type="PRINTS" id="PR01038">
    <property type="entry name" value="TRNASYNTHARG"/>
</dbReference>
<comment type="subcellular location">
    <subcellularLocation>
        <location evidence="1 11">Cytoplasm</location>
    </subcellularLocation>
</comment>